<evidence type="ECO:0000256" key="3">
    <source>
        <dbReference type="ARBA" id="ARBA00023163"/>
    </source>
</evidence>
<organism evidence="5">
    <name type="scientific">Salmonella enterica I</name>
    <dbReference type="NCBI Taxonomy" id="59201"/>
    <lineage>
        <taxon>Bacteria</taxon>
        <taxon>Pseudomonadati</taxon>
        <taxon>Pseudomonadota</taxon>
        <taxon>Gammaproteobacteria</taxon>
        <taxon>Enterobacterales</taxon>
        <taxon>Enterobacteriaceae</taxon>
        <taxon>Salmonella</taxon>
    </lineage>
</organism>
<reference evidence="5" key="1">
    <citation type="journal article" date="2018" name="Genome Biol.">
        <title>SKESA: strategic k-mer extension for scrupulous assemblies.</title>
        <authorList>
            <person name="Souvorov A."/>
            <person name="Agarwala R."/>
            <person name="Lipman D.J."/>
        </authorList>
    </citation>
    <scope>NUCLEOTIDE SEQUENCE</scope>
    <source>
        <strain evidence="5">13-2002</strain>
    </source>
</reference>
<dbReference type="PANTHER" id="PTHR47504:SF3">
    <property type="entry name" value="HTH-TYPE TRANSCRIPTIONAL REGULATOR YKGA-RELATED"/>
    <property type="match status" value="1"/>
</dbReference>
<proteinExistence type="predicted"/>
<gene>
    <name evidence="5" type="ORF">G0D52_17045</name>
</gene>
<evidence type="ECO:0000256" key="1">
    <source>
        <dbReference type="ARBA" id="ARBA00023015"/>
    </source>
</evidence>
<feature type="domain" description="HTH araC/xylS-type" evidence="4">
    <location>
        <begin position="8"/>
        <end position="106"/>
    </location>
</feature>
<keyword evidence="2" id="KW-0238">DNA-binding</keyword>
<sequence>MMRQVVCKHILFWVEENLYTGKNIADLALSCGYTRRTLELWFSGTYGISPGQYLFKRRMTRAAVLLRLSSLSVTEISTLLNHSNNQNFARAFKRFSGKSPTEYRNSKEWDLSVMQASLYYKVDIDTNITLCSLPDRYLKGDTYLCHDSYLYNEKNTLTQQIKEGVIRLITNGVKDVYLKGVTSIPDSLMKNREGRLDAKITLGEIIDDEEQSTTLMPGGKFCRYFFQCCWDEYYYNTNHFFIQMMSENNFRFTGKECYVHYTGHKETIGHDVSCEVFVPVK</sequence>
<dbReference type="Pfam" id="PF12833">
    <property type="entry name" value="HTH_18"/>
    <property type="match status" value="1"/>
</dbReference>
<accession>A0A702PHB8</accession>
<reference evidence="5" key="2">
    <citation type="submission" date="2018-07" db="EMBL/GenBank/DDBJ databases">
        <authorList>
            <consortium name="NCBI Pathogen Detection Project"/>
        </authorList>
    </citation>
    <scope>NUCLEOTIDE SEQUENCE</scope>
    <source>
        <strain evidence="5">13-2002</strain>
    </source>
</reference>
<evidence type="ECO:0000256" key="2">
    <source>
        <dbReference type="ARBA" id="ARBA00023125"/>
    </source>
</evidence>
<dbReference type="InterPro" id="IPR018060">
    <property type="entry name" value="HTH_AraC"/>
</dbReference>
<evidence type="ECO:0000313" key="5">
    <source>
        <dbReference type="EMBL" id="HAC6958019.1"/>
    </source>
</evidence>
<dbReference type="EMBL" id="DAAMJU010000034">
    <property type="protein sequence ID" value="HAC6958019.1"/>
    <property type="molecule type" value="Genomic_DNA"/>
</dbReference>
<keyword evidence="3" id="KW-0804">Transcription</keyword>
<name>A0A702PHB8_SALET</name>
<dbReference type="GO" id="GO:0003700">
    <property type="term" value="F:DNA-binding transcription factor activity"/>
    <property type="evidence" value="ECO:0007669"/>
    <property type="project" value="InterPro"/>
</dbReference>
<evidence type="ECO:0000259" key="4">
    <source>
        <dbReference type="PROSITE" id="PS01124"/>
    </source>
</evidence>
<dbReference type="AlphaFoldDB" id="A0A702PHB8"/>
<dbReference type="PROSITE" id="PS01124">
    <property type="entry name" value="HTH_ARAC_FAMILY_2"/>
    <property type="match status" value="1"/>
</dbReference>
<dbReference type="InterPro" id="IPR050959">
    <property type="entry name" value="MarA-like"/>
</dbReference>
<dbReference type="GO" id="GO:0043565">
    <property type="term" value="F:sequence-specific DNA binding"/>
    <property type="evidence" value="ECO:0007669"/>
    <property type="project" value="InterPro"/>
</dbReference>
<comment type="caution">
    <text evidence="5">The sequence shown here is derived from an EMBL/GenBank/DDBJ whole genome shotgun (WGS) entry which is preliminary data.</text>
</comment>
<dbReference type="SUPFAM" id="SSF46689">
    <property type="entry name" value="Homeodomain-like"/>
    <property type="match status" value="2"/>
</dbReference>
<dbReference type="PANTHER" id="PTHR47504">
    <property type="entry name" value="RIGHT ORIGIN-BINDING PROTEIN"/>
    <property type="match status" value="1"/>
</dbReference>
<dbReference type="Gene3D" id="1.10.10.60">
    <property type="entry name" value="Homeodomain-like"/>
    <property type="match status" value="2"/>
</dbReference>
<keyword evidence="1" id="KW-0805">Transcription regulation</keyword>
<protein>
    <submittedName>
        <fullName evidence="5">Helix-turn-helix transcriptional regulator</fullName>
    </submittedName>
</protein>
<dbReference type="InterPro" id="IPR009057">
    <property type="entry name" value="Homeodomain-like_sf"/>
</dbReference>
<dbReference type="SMART" id="SM00342">
    <property type="entry name" value="HTH_ARAC"/>
    <property type="match status" value="1"/>
</dbReference>